<evidence type="ECO:0000256" key="7">
    <source>
        <dbReference type="ARBA" id="ARBA00022764"/>
    </source>
</evidence>
<keyword evidence="7" id="KW-0574">Periplasm</keyword>
<dbReference type="PROSITE" id="PS51257">
    <property type="entry name" value="PROKAR_LIPOPROTEIN"/>
    <property type="match status" value="1"/>
</dbReference>
<keyword evidence="6 11" id="KW-0732">Signal</keyword>
<evidence type="ECO:0000256" key="3">
    <source>
        <dbReference type="ARBA" id="ARBA00022448"/>
    </source>
</evidence>
<dbReference type="GO" id="GO:0046872">
    <property type="term" value="F:metal ion binding"/>
    <property type="evidence" value="ECO:0007669"/>
    <property type="project" value="UniProtKB-KW"/>
</dbReference>
<evidence type="ECO:0000259" key="12">
    <source>
        <dbReference type="Pfam" id="PF13407"/>
    </source>
</evidence>
<dbReference type="PANTHER" id="PTHR30036:SF2">
    <property type="entry name" value="D-GALACTOSE_METHYL-GALACTOSIDE BINDING PERIPLASMIC PROTEIN MGLB"/>
    <property type="match status" value="1"/>
</dbReference>
<evidence type="ECO:0000256" key="1">
    <source>
        <dbReference type="ARBA" id="ARBA00004418"/>
    </source>
</evidence>
<dbReference type="FunFam" id="3.40.50.2300:FF:000038">
    <property type="entry name" value="Galactose ABC transporter substrate-binding protein"/>
    <property type="match status" value="1"/>
</dbReference>
<dbReference type="RefSeq" id="WP_006806244.1">
    <property type="nucleotide sequence ID" value="NZ_AP019822.1"/>
</dbReference>
<dbReference type="InterPro" id="IPR050555">
    <property type="entry name" value="Bact_Solute-Bind_Prot2"/>
</dbReference>
<feature type="chain" id="PRO_5021700398" description="D-galactose/methyl-galactoside binding periplasmic protein MglB" evidence="11">
    <location>
        <begin position="19"/>
        <end position="341"/>
    </location>
</feature>
<dbReference type="NCBIfam" id="NF011924">
    <property type="entry name" value="PRK15395.1"/>
    <property type="match status" value="1"/>
</dbReference>
<dbReference type="AlphaFoldDB" id="A0A510J8E5"/>
<evidence type="ECO:0000256" key="5">
    <source>
        <dbReference type="ARBA" id="ARBA00022723"/>
    </source>
</evidence>
<evidence type="ECO:0000313" key="13">
    <source>
        <dbReference type="EMBL" id="BBM35569.1"/>
    </source>
</evidence>
<dbReference type="Proteomes" id="UP000321606">
    <property type="component" value="Chromosome"/>
</dbReference>
<evidence type="ECO:0000256" key="6">
    <source>
        <dbReference type="ARBA" id="ARBA00022729"/>
    </source>
</evidence>
<dbReference type="InterPro" id="IPR044085">
    <property type="entry name" value="MglB-like_PBP1"/>
</dbReference>
<dbReference type="STRING" id="714315.GCA_000516535_00497"/>
<evidence type="ECO:0000313" key="14">
    <source>
        <dbReference type="Proteomes" id="UP000321606"/>
    </source>
</evidence>
<dbReference type="PANTHER" id="PTHR30036">
    <property type="entry name" value="D-XYLOSE-BINDING PERIPLASMIC PROTEIN"/>
    <property type="match status" value="1"/>
</dbReference>
<dbReference type="Gene3D" id="3.40.50.2300">
    <property type="match status" value="2"/>
</dbReference>
<keyword evidence="5" id="KW-0479">Metal-binding</keyword>
<feature type="signal peptide" evidence="11">
    <location>
        <begin position="1"/>
        <end position="18"/>
    </location>
</feature>
<dbReference type="OrthoDB" id="9769193at2"/>
<dbReference type="SUPFAM" id="SSF53822">
    <property type="entry name" value="Periplasmic binding protein-like I"/>
    <property type="match status" value="1"/>
</dbReference>
<dbReference type="CDD" id="cd01539">
    <property type="entry name" value="PBP1_GGBP"/>
    <property type="match status" value="1"/>
</dbReference>
<dbReference type="InterPro" id="IPR028082">
    <property type="entry name" value="Peripla_BP_I"/>
</dbReference>
<dbReference type="GO" id="GO:0030288">
    <property type="term" value="C:outer membrane-bounded periplasmic space"/>
    <property type="evidence" value="ECO:0007669"/>
    <property type="project" value="TreeGrafter"/>
</dbReference>
<feature type="domain" description="Periplasmic binding protein" evidence="12">
    <location>
        <begin position="39"/>
        <end position="310"/>
    </location>
</feature>
<evidence type="ECO:0000256" key="10">
    <source>
        <dbReference type="ARBA" id="ARBA00034344"/>
    </source>
</evidence>
<keyword evidence="3" id="KW-0813">Transport</keyword>
<proteinExistence type="inferred from homology"/>
<evidence type="ECO:0000256" key="11">
    <source>
        <dbReference type="SAM" id="SignalP"/>
    </source>
</evidence>
<evidence type="ECO:0000256" key="4">
    <source>
        <dbReference type="ARBA" id="ARBA00022597"/>
    </source>
</evidence>
<evidence type="ECO:0000256" key="2">
    <source>
        <dbReference type="ARBA" id="ARBA00007639"/>
    </source>
</evidence>
<dbReference type="GO" id="GO:0030246">
    <property type="term" value="F:carbohydrate binding"/>
    <property type="evidence" value="ECO:0007669"/>
    <property type="project" value="InterPro"/>
</dbReference>
<dbReference type="KEGG" id="lgo:JCM16774_0494"/>
<gene>
    <name evidence="13" type="primary">mglB</name>
    <name evidence="13" type="ORF">JCM16774_0494</name>
</gene>
<comment type="subcellular location">
    <subcellularLocation>
        <location evidence="1">Periplasm</location>
    </subcellularLocation>
</comment>
<sequence>MKKILLVMLAMFMLLACGGEKKEEAKGGEPAKDGKKIKIGVTIYKYDDNFMATLRKDLEAFAKEDANVELIMNDSQNNQATQNEQVDTMIAKGVDVLAINLVDPAAGQTIVDKAKAANLPVVFFNKDPGEATLSSYDKAYYVGTKPEESGIIQGQLIEKNWKADAKEDLNGDGVIQYVLLKGEPGHPDAEARTTFVIKELNDKGIKTEKLQEDTGMWDAAQAKDKMDAWLSGPNASKIEVVISNNDGMALGALEALKAHQKNLPVYGVDALAEALTLIESGELKGTVLNDGKNQAKAVLELARNLGNGKEPLDGTSWKFEGKSVRVPYIGVDKDNLAEFKK</sequence>
<comment type="subunit">
    <text evidence="9">The ABC transporter complex is composed of one ATP-binding protein (MglA), two transmembrane proteins (MglC) and a solute-binding protein (MglB).</text>
</comment>
<dbReference type="EMBL" id="AP019822">
    <property type="protein sequence ID" value="BBM35569.1"/>
    <property type="molecule type" value="Genomic_DNA"/>
</dbReference>
<dbReference type="Pfam" id="PF13407">
    <property type="entry name" value="Peripla_BP_4"/>
    <property type="match status" value="1"/>
</dbReference>
<evidence type="ECO:0000256" key="9">
    <source>
        <dbReference type="ARBA" id="ARBA00034323"/>
    </source>
</evidence>
<evidence type="ECO:0000256" key="8">
    <source>
        <dbReference type="ARBA" id="ARBA00022837"/>
    </source>
</evidence>
<reference evidence="13 14" key="1">
    <citation type="submission" date="2019-07" db="EMBL/GenBank/DDBJ databases">
        <title>Complete Genome Sequence of Leptotrichia goodfellowii Strain JCM 16774.</title>
        <authorList>
            <person name="Watanabe S."/>
            <person name="Cui L."/>
        </authorList>
    </citation>
    <scope>NUCLEOTIDE SEQUENCE [LARGE SCALE GENOMIC DNA]</scope>
    <source>
        <strain evidence="13 14">JCM16774</strain>
    </source>
</reference>
<keyword evidence="4 13" id="KW-0762">Sugar transport</keyword>
<keyword evidence="8" id="KW-0106">Calcium</keyword>
<accession>A0A510J8E5</accession>
<organism evidence="13 14">
    <name type="scientific">Pseudoleptotrichia goodfellowii</name>
    <dbReference type="NCBI Taxonomy" id="157692"/>
    <lineage>
        <taxon>Bacteria</taxon>
        <taxon>Fusobacteriati</taxon>
        <taxon>Fusobacteriota</taxon>
        <taxon>Fusobacteriia</taxon>
        <taxon>Fusobacteriales</taxon>
        <taxon>Leptotrichiaceae</taxon>
        <taxon>Pseudoleptotrichia</taxon>
    </lineage>
</organism>
<comment type="similarity">
    <text evidence="2">Belongs to the bacterial solute-binding protein 2 family.</text>
</comment>
<protein>
    <recommendedName>
        <fullName evidence="10">D-galactose/methyl-galactoside binding periplasmic protein MglB</fullName>
    </recommendedName>
</protein>
<dbReference type="InterPro" id="IPR025997">
    <property type="entry name" value="SBP_2_dom"/>
</dbReference>
<name>A0A510J8E5_9FUSO</name>